<dbReference type="CDD" id="cd07765">
    <property type="entry name" value="KRAB_A-box"/>
    <property type="match status" value="1"/>
</dbReference>
<dbReference type="PANTHER" id="PTHR23232">
    <property type="entry name" value="KRAB DOMAIN C2H2 ZINC FINGER"/>
    <property type="match status" value="1"/>
</dbReference>
<proteinExistence type="predicted"/>
<reference evidence="2 3" key="1">
    <citation type="submission" date="2024-08" db="EMBL/GenBank/DDBJ databases">
        <title>The draft genome of Apodemus speciosus.</title>
        <authorList>
            <person name="Nabeshima K."/>
            <person name="Suzuki S."/>
            <person name="Onuma M."/>
        </authorList>
    </citation>
    <scope>NUCLEOTIDE SEQUENCE [LARGE SCALE GENOMIC DNA]</scope>
    <source>
        <strain evidence="2">IB14-021</strain>
    </source>
</reference>
<feature type="domain" description="KRAB" evidence="1">
    <location>
        <begin position="10"/>
        <end position="102"/>
    </location>
</feature>
<dbReference type="InterPro" id="IPR036051">
    <property type="entry name" value="KRAB_dom_sf"/>
</dbReference>
<dbReference type="InterPro" id="IPR050169">
    <property type="entry name" value="Krueppel_C2H2_ZnF"/>
</dbReference>
<evidence type="ECO:0000259" key="1">
    <source>
        <dbReference type="PROSITE" id="PS50805"/>
    </source>
</evidence>
<evidence type="ECO:0000313" key="3">
    <source>
        <dbReference type="Proteomes" id="UP001623349"/>
    </source>
</evidence>
<organism evidence="2 3">
    <name type="scientific">Apodemus speciosus</name>
    <name type="common">Large Japanese field mouse</name>
    <dbReference type="NCBI Taxonomy" id="105296"/>
    <lineage>
        <taxon>Eukaryota</taxon>
        <taxon>Metazoa</taxon>
        <taxon>Chordata</taxon>
        <taxon>Craniata</taxon>
        <taxon>Vertebrata</taxon>
        <taxon>Euteleostomi</taxon>
        <taxon>Mammalia</taxon>
        <taxon>Eutheria</taxon>
        <taxon>Euarchontoglires</taxon>
        <taxon>Glires</taxon>
        <taxon>Rodentia</taxon>
        <taxon>Myomorpha</taxon>
        <taxon>Muroidea</taxon>
        <taxon>Muridae</taxon>
        <taxon>Murinae</taxon>
        <taxon>Apodemus</taxon>
    </lineage>
</organism>
<gene>
    <name evidence="2" type="ORF">APTSU1_001871400</name>
</gene>
<protein>
    <recommendedName>
        <fullName evidence="1">KRAB domain-containing protein</fullName>
    </recommendedName>
</protein>
<dbReference type="PANTHER" id="PTHR23232:SF151">
    <property type="entry name" value="EXPRESSED SEQUENCE AW146154-RELATED"/>
    <property type="match status" value="1"/>
</dbReference>
<accession>A0ABQ0FWF1</accession>
<dbReference type="PROSITE" id="PS50805">
    <property type="entry name" value="KRAB"/>
    <property type="match status" value="1"/>
</dbReference>
<evidence type="ECO:0000313" key="2">
    <source>
        <dbReference type="EMBL" id="GAB1303460.1"/>
    </source>
</evidence>
<keyword evidence="3" id="KW-1185">Reference proteome</keyword>
<sequence>MGCNGCFRMKEHEDVHVNFTREEWPLLDPSQKSLYKDVMQETYRNLTALGYYWEDHSNDEHSQNSTRHGSIYGNFDYMYMCELHDRRLQINLKECCIIMSHPVSVSTATEPVFSGEAVIVVILCAITPE</sequence>
<dbReference type="Pfam" id="PF01352">
    <property type="entry name" value="KRAB"/>
    <property type="match status" value="1"/>
</dbReference>
<dbReference type="InterPro" id="IPR001909">
    <property type="entry name" value="KRAB"/>
</dbReference>
<dbReference type="EMBL" id="BAAFST010000585">
    <property type="protein sequence ID" value="GAB1303460.1"/>
    <property type="molecule type" value="Genomic_DNA"/>
</dbReference>
<dbReference type="SMART" id="SM00349">
    <property type="entry name" value="KRAB"/>
    <property type="match status" value="1"/>
</dbReference>
<dbReference type="Proteomes" id="UP001623349">
    <property type="component" value="Unassembled WGS sequence"/>
</dbReference>
<name>A0ABQ0FWF1_APOSI</name>
<comment type="caution">
    <text evidence="2">The sequence shown here is derived from an EMBL/GenBank/DDBJ whole genome shotgun (WGS) entry which is preliminary data.</text>
</comment>
<dbReference type="Gene3D" id="6.10.140.140">
    <property type="match status" value="1"/>
</dbReference>
<dbReference type="SUPFAM" id="SSF109640">
    <property type="entry name" value="KRAB domain (Kruppel-associated box)"/>
    <property type="match status" value="1"/>
</dbReference>